<evidence type="ECO:0000313" key="2">
    <source>
        <dbReference type="Proteomes" id="UP000092665"/>
    </source>
</evidence>
<dbReference type="NCBIfam" id="TIGR01563">
    <property type="entry name" value="gp16_SPP1"/>
    <property type="match status" value="1"/>
</dbReference>
<dbReference type="PATRIC" id="fig|29488.15.peg.1922"/>
<comment type="caution">
    <text evidence="1">The sequence shown here is derived from an EMBL/GenBank/DDBJ whole genome shotgun (WGS) entry which is preliminary data.</text>
</comment>
<dbReference type="RefSeq" id="WP_065389996.1">
    <property type="nucleotide sequence ID" value="NZ_CAWMQN010000044.1"/>
</dbReference>
<organism evidence="1 2">
    <name type="scientific">Photorhabdus namnaonensis</name>
    <dbReference type="NCBI Taxonomy" id="1851568"/>
    <lineage>
        <taxon>Bacteria</taxon>
        <taxon>Pseudomonadati</taxon>
        <taxon>Pseudomonadota</taxon>
        <taxon>Gammaproteobacteria</taxon>
        <taxon>Enterobacterales</taxon>
        <taxon>Morganellaceae</taxon>
        <taxon>Photorhabdus</taxon>
    </lineage>
</organism>
<dbReference type="Gene3D" id="2.40.10.270">
    <property type="entry name" value="Bacteriophage SPP1 head-tail adaptor protein"/>
    <property type="match status" value="1"/>
</dbReference>
<protein>
    <submittedName>
        <fullName evidence="1">Phage head-tail joining protein</fullName>
    </submittedName>
</protein>
<dbReference type="Pfam" id="PF05521">
    <property type="entry name" value="Phage_HCP"/>
    <property type="match status" value="1"/>
</dbReference>
<name>A0A1B8YJ41_9GAMM</name>
<dbReference type="Proteomes" id="UP000092665">
    <property type="component" value="Unassembled WGS sequence"/>
</dbReference>
<keyword evidence="2" id="KW-1185">Reference proteome</keyword>
<evidence type="ECO:0000313" key="1">
    <source>
        <dbReference type="EMBL" id="OCA55141.1"/>
    </source>
</evidence>
<dbReference type="InterPro" id="IPR038666">
    <property type="entry name" value="SSP1_head-tail_sf"/>
</dbReference>
<dbReference type="EMBL" id="LOIC01000044">
    <property type="protein sequence ID" value="OCA55141.1"/>
    <property type="molecule type" value="Genomic_DNA"/>
</dbReference>
<dbReference type="AlphaFoldDB" id="A0A1B8YJ41"/>
<dbReference type="InterPro" id="IPR008767">
    <property type="entry name" value="Phage_SPP1_head-tail_adaptor"/>
</dbReference>
<proteinExistence type="predicted"/>
<sequence length="110" mass="12690">MIETGKLRFRVGLYRVTTVRDPKTGAERTTSELVATVWSGVEPISNRKIRTLDQQQVVETLLFTLRPRKDVDIDWQIAWKGRVFTVRAADRTKPDKLLITAEADARHDRI</sequence>
<accession>A0A1B8YJ41</accession>
<gene>
    <name evidence="1" type="ORF">Phpb_01759</name>
</gene>
<reference evidence="2" key="1">
    <citation type="submission" date="2015-11" db="EMBL/GenBank/DDBJ databases">
        <authorList>
            <person name="Tobias N.J."/>
            <person name="Mishra B."/>
            <person name="Gupta D.K."/>
            <person name="Thines M."/>
            <person name="Stinear T.P."/>
            <person name="Bode H.B."/>
        </authorList>
    </citation>
    <scope>NUCLEOTIDE SEQUENCE [LARGE SCALE GENOMIC DNA]</scope>
    <source>
        <strain evidence="2">PB45.5</strain>
    </source>
</reference>